<evidence type="ECO:0000256" key="1">
    <source>
        <dbReference type="SAM" id="MobiDB-lite"/>
    </source>
</evidence>
<feature type="compositionally biased region" description="Basic and acidic residues" evidence="1">
    <location>
        <begin position="495"/>
        <end position="551"/>
    </location>
</feature>
<dbReference type="Gene3D" id="3.80.10.10">
    <property type="entry name" value="Ribonuclease Inhibitor"/>
    <property type="match status" value="1"/>
</dbReference>
<comment type="caution">
    <text evidence="2">The sequence shown here is derived from an EMBL/GenBank/DDBJ whole genome shotgun (WGS) entry which is preliminary data.</text>
</comment>
<name>A0AAV7ZCF4_9EUKA</name>
<gene>
    <name evidence="2" type="ORF">M0812_17074</name>
</gene>
<protein>
    <submittedName>
        <fullName evidence="2">Leucine-rich repeat isoform f-related</fullName>
    </submittedName>
</protein>
<evidence type="ECO:0000313" key="3">
    <source>
        <dbReference type="Proteomes" id="UP001146793"/>
    </source>
</evidence>
<feature type="compositionally biased region" description="Low complexity" evidence="1">
    <location>
        <begin position="462"/>
        <end position="475"/>
    </location>
</feature>
<dbReference type="EMBL" id="JANTQA010000033">
    <property type="protein sequence ID" value="KAJ3437898.1"/>
    <property type="molecule type" value="Genomic_DNA"/>
</dbReference>
<feature type="compositionally biased region" description="Basic residues" evidence="1">
    <location>
        <begin position="552"/>
        <end position="574"/>
    </location>
</feature>
<organism evidence="2 3">
    <name type="scientific">Anaeramoeba flamelloides</name>
    <dbReference type="NCBI Taxonomy" id="1746091"/>
    <lineage>
        <taxon>Eukaryota</taxon>
        <taxon>Metamonada</taxon>
        <taxon>Anaeramoebidae</taxon>
        <taxon>Anaeramoeba</taxon>
    </lineage>
</organism>
<dbReference type="SUPFAM" id="SSF52047">
    <property type="entry name" value="RNI-like"/>
    <property type="match status" value="1"/>
</dbReference>
<reference evidence="2" key="1">
    <citation type="submission" date="2022-08" db="EMBL/GenBank/DDBJ databases">
        <title>Novel sulphate-reducing endosymbionts in the free-living metamonad Anaeramoeba.</title>
        <authorList>
            <person name="Jerlstrom-Hultqvist J."/>
            <person name="Cepicka I."/>
            <person name="Gallot-Lavallee L."/>
            <person name="Salas-Leiva D."/>
            <person name="Curtis B.A."/>
            <person name="Zahonova K."/>
            <person name="Pipaliya S."/>
            <person name="Dacks J."/>
            <person name="Roger A.J."/>
        </authorList>
    </citation>
    <scope>NUCLEOTIDE SEQUENCE</scope>
    <source>
        <strain evidence="2">Busselton2</strain>
    </source>
</reference>
<dbReference type="Proteomes" id="UP001146793">
    <property type="component" value="Unassembled WGS sequence"/>
</dbReference>
<proteinExistence type="predicted"/>
<dbReference type="AlphaFoldDB" id="A0AAV7ZCF4"/>
<accession>A0AAV7ZCF4</accession>
<dbReference type="InterPro" id="IPR032675">
    <property type="entry name" value="LRR_dom_sf"/>
</dbReference>
<feature type="region of interest" description="Disordered" evidence="1">
    <location>
        <begin position="462"/>
        <end position="581"/>
    </location>
</feature>
<evidence type="ECO:0000313" key="2">
    <source>
        <dbReference type="EMBL" id="KAJ3437898.1"/>
    </source>
</evidence>
<sequence>MTNKKRVEQEIERLVWLVEKDFLSLYSNNKNTSDFQREIEPLHKEHTNILNTIQKALENARVEICQEGVFFILGRLDLSSHQMNKQILQIVCSFLGNDQLLVDSLSLSQNLFCSDIDSLIDYLEGNKSVRRLDLSNNHLGPLVLNKFAVLLKNNNQTLEEINFDSSRLGTESFLLLTRLLIGNKTLKKFSALNNFDKCNSNVLLHLHQLIKNNRSLVELKISDPKDFNEEEILVWKKITSIFEKNKRNHKKINQEKRVNKLLSIHRKKLKRKIRLEKLQSRRKKNENIQNKSQFLSEKNEGKSVVYKPRKFTKQLPPVTKKEKIRAKEIIVIGEKAIAVRNEKISFKRKDNKKTITRLSSGVKEYVVKNDEEGFTIIEEEEEKKLTKNKKKEEFAFENVLNTYDYIEEEMNDQFNKNDQNKETIFIEEWEKNGFEVDTDEYQKFEEQNNRHINRLLRSNNMSTSTDLSDIDSINSGSESSELDMEEFDNFVNPDENPKDQNETKNNKKDQNETKKNEKKKNEKKENGMEKKPKPENSETKLDLGLDKEPRVPKNKKKEKKSKHKKKNKNQKKKISQNPDNPFLEIEETDIWEDLQELLDLNKKQSAQRLVLLDKLQQQRKINLHLKTKEQTLNDFLQDLNFQVDQIKKTFN</sequence>